<proteinExistence type="predicted"/>
<reference evidence="3" key="1">
    <citation type="journal article" date="2021" name="Microb. Physiol.">
        <title>Proteogenomic Insights into the Physiology of Marine, Sulfate-Reducing, Filamentous Desulfonema limicola and Desulfonema magnum.</title>
        <authorList>
            <person name="Schnaars V."/>
            <person name="Wohlbrand L."/>
            <person name="Scheve S."/>
            <person name="Hinrichs C."/>
            <person name="Reinhardt R."/>
            <person name="Rabus R."/>
        </authorList>
    </citation>
    <scope>NUCLEOTIDE SEQUENCE</scope>
    <source>
        <strain evidence="3">5ac10</strain>
    </source>
</reference>
<dbReference type="RefSeq" id="WP_207692164.1">
    <property type="nucleotide sequence ID" value="NZ_CP061799.1"/>
</dbReference>
<keyword evidence="4" id="KW-1185">Reference proteome</keyword>
<protein>
    <submittedName>
        <fullName evidence="3">DUF1566</fullName>
    </submittedName>
</protein>
<feature type="chain" id="PRO_5037149763" evidence="1">
    <location>
        <begin position="24"/>
        <end position="161"/>
    </location>
</feature>
<evidence type="ECO:0000313" key="4">
    <source>
        <dbReference type="Proteomes" id="UP000663720"/>
    </source>
</evidence>
<gene>
    <name evidence="3" type="ORF">dnl_28240</name>
</gene>
<dbReference type="KEGG" id="dli:dnl_28240"/>
<evidence type="ECO:0000256" key="1">
    <source>
        <dbReference type="SAM" id="SignalP"/>
    </source>
</evidence>
<dbReference type="EMBL" id="CP061799">
    <property type="protein sequence ID" value="QTA80519.1"/>
    <property type="molecule type" value="Genomic_DNA"/>
</dbReference>
<evidence type="ECO:0000259" key="2">
    <source>
        <dbReference type="Pfam" id="PF07603"/>
    </source>
</evidence>
<dbReference type="Proteomes" id="UP000663720">
    <property type="component" value="Chromosome"/>
</dbReference>
<sequence>MNKAVQSMIVFIFIFLLINTSLAAEGGRFTDNGDGTVTDHKLGLMWAKTDNQGNIDWHQAEKWVKYTFPYSLADSYDDWRLPTLEELSSLYVTDNNYEGYETDCGQKVKIVPEIVLSCGWVWTSEKKSITARLYNFNRGFHYTDRMVKTRGYRVLPVRTLK</sequence>
<evidence type="ECO:0000313" key="3">
    <source>
        <dbReference type="EMBL" id="QTA80519.1"/>
    </source>
</evidence>
<feature type="domain" description="Lcl C-terminal" evidence="2">
    <location>
        <begin position="35"/>
        <end position="158"/>
    </location>
</feature>
<keyword evidence="1" id="KW-0732">Signal</keyword>
<dbReference type="InterPro" id="IPR011460">
    <property type="entry name" value="Lcl_C"/>
</dbReference>
<dbReference type="Pfam" id="PF07603">
    <property type="entry name" value="Lcl_C"/>
    <property type="match status" value="1"/>
</dbReference>
<name>A0A975GGQ8_9BACT</name>
<accession>A0A975GGQ8</accession>
<feature type="signal peptide" evidence="1">
    <location>
        <begin position="1"/>
        <end position="23"/>
    </location>
</feature>
<organism evidence="3 4">
    <name type="scientific">Desulfonema limicola</name>
    <dbReference type="NCBI Taxonomy" id="45656"/>
    <lineage>
        <taxon>Bacteria</taxon>
        <taxon>Pseudomonadati</taxon>
        <taxon>Thermodesulfobacteriota</taxon>
        <taxon>Desulfobacteria</taxon>
        <taxon>Desulfobacterales</taxon>
        <taxon>Desulfococcaceae</taxon>
        <taxon>Desulfonema</taxon>
    </lineage>
</organism>
<dbReference type="AlphaFoldDB" id="A0A975GGQ8"/>